<dbReference type="OrthoDB" id="3928741at2"/>
<evidence type="ECO:0008006" key="6">
    <source>
        <dbReference type="Google" id="ProtNLM"/>
    </source>
</evidence>
<dbReference type="Gene3D" id="1.10.10.10">
    <property type="entry name" value="Winged helix-like DNA-binding domain superfamily/Winged helix DNA-binding domain"/>
    <property type="match status" value="1"/>
</dbReference>
<evidence type="ECO:0000259" key="2">
    <source>
        <dbReference type="Pfam" id="PF03118"/>
    </source>
</evidence>
<comment type="caution">
    <text evidence="4">The sequence shown here is derived from an EMBL/GenBank/DDBJ whole genome shotgun (WGS) entry which is preliminary data.</text>
</comment>
<dbReference type="SUPFAM" id="SSF88659">
    <property type="entry name" value="Sigma3 and sigma4 domains of RNA polymerase sigma factors"/>
    <property type="match status" value="1"/>
</dbReference>
<dbReference type="GO" id="GO:0006352">
    <property type="term" value="P:DNA-templated transcription initiation"/>
    <property type="evidence" value="ECO:0007669"/>
    <property type="project" value="InterPro"/>
</dbReference>
<dbReference type="GO" id="GO:0003677">
    <property type="term" value="F:DNA binding"/>
    <property type="evidence" value="ECO:0007669"/>
    <property type="project" value="InterPro"/>
</dbReference>
<dbReference type="InterPro" id="IPR013324">
    <property type="entry name" value="RNA_pol_sigma_r3/r4-like"/>
</dbReference>
<evidence type="ECO:0000256" key="1">
    <source>
        <dbReference type="SAM" id="MobiDB-lite"/>
    </source>
</evidence>
<dbReference type="GO" id="GO:0003899">
    <property type="term" value="F:DNA-directed RNA polymerase activity"/>
    <property type="evidence" value="ECO:0007669"/>
    <property type="project" value="InterPro"/>
</dbReference>
<dbReference type="SUPFAM" id="SSF47789">
    <property type="entry name" value="C-terminal domain of RNA polymerase alpha subunit"/>
    <property type="match status" value="1"/>
</dbReference>
<dbReference type="AlphaFoldDB" id="A0A3E0VZ15"/>
<dbReference type="InterPro" id="IPR000943">
    <property type="entry name" value="RNA_pol_sigma70"/>
</dbReference>
<sequence length="734" mass="79381">MSDDIQISGESGPGDQSEGERRMPLGLVFPWLEGADDLAFDIDVPPGGTLDEFTKARVANVAVESRSSWGLGDLFPSVPGATSRREYSSSVRLVNVLDRERLDTFADLAERSLVEVMALRNMGAKSVNELLTSLVELGLTHALTEPRADIGAAGELGSGMAAAGSSTRRRTRRASEVPGALSVTDRLRDDLEILSQWNVARGQSSSPLLGNPFDTAGAPTFVSDAADRVFHLTSTDWLGADAHFDSLGDLLSEEVLALGEREQDIVVLRLASLDRLSLDALGDRMGVTRERVRQIEAKLKLRIQAWIAPDTLLGMRAAALRQRADPVAHVDDVLTDIPSAAGSVISSDVPAWLFLDLLDDGFESDGDWLAVPSWQAVVEEVKVRFDQLAGPHGSAPDDLLLDSLTEWSGLSEKRVGELLRDLEYLPVRGGWVHLERRSLPNFVAAYLERRQEACSLDELDAAVPYEHSTVSLRNALAVDERLIRVGRENWELTSWGGEAYAGIKDAIARALDSADGVVAIQTLVDDLAPRFNVAETSVRAYAAAYPFTLAQGLVRYATERKVRPKSPGQTRRLYLGDGDGEVRFRLTVTKDHLRGSGSPVQSGVAAALHVQPGTKSGFSGPAGSITLSWVNPQPQLSSIRSILIAIDAALGNEIMLAWSAGVVTAWVVDESPPEALQQASALMGIRSVRGDIARDRTAIARAIDLDETATWSQIRERLDARGEADLTELLDALT</sequence>
<proteinExistence type="predicted"/>
<dbReference type="Pfam" id="PF04545">
    <property type="entry name" value="Sigma70_r4"/>
    <property type="match status" value="1"/>
</dbReference>
<feature type="region of interest" description="Disordered" evidence="1">
    <location>
        <begin position="1"/>
        <end position="21"/>
    </location>
</feature>
<dbReference type="Gene3D" id="1.10.150.20">
    <property type="entry name" value="5' to 3' exonuclease, C-terminal subdomain"/>
    <property type="match status" value="1"/>
</dbReference>
<dbReference type="PRINTS" id="PR00046">
    <property type="entry name" value="SIGMA70FCT"/>
</dbReference>
<reference evidence="4 5" key="1">
    <citation type="submission" date="2017-04" db="EMBL/GenBank/DDBJ databases">
        <title>Comparative genome analysis of Subtercola boreus.</title>
        <authorList>
            <person name="Cho Y.-J."/>
            <person name="Cho A."/>
            <person name="Kim O.-S."/>
            <person name="Lee J.-I."/>
        </authorList>
    </citation>
    <scope>NUCLEOTIDE SEQUENCE [LARGE SCALE GENOMIC DNA]</scope>
    <source>
        <strain evidence="4 5">P27444</strain>
    </source>
</reference>
<dbReference type="InterPro" id="IPR036388">
    <property type="entry name" value="WH-like_DNA-bd_sf"/>
</dbReference>
<evidence type="ECO:0000259" key="3">
    <source>
        <dbReference type="Pfam" id="PF04545"/>
    </source>
</evidence>
<evidence type="ECO:0000313" key="4">
    <source>
        <dbReference type="EMBL" id="RFA15334.1"/>
    </source>
</evidence>
<dbReference type="EMBL" id="NBXA01000007">
    <property type="protein sequence ID" value="RFA15334.1"/>
    <property type="molecule type" value="Genomic_DNA"/>
</dbReference>
<gene>
    <name evidence="4" type="ORF">B7R21_04785</name>
</gene>
<dbReference type="Proteomes" id="UP000256709">
    <property type="component" value="Unassembled WGS sequence"/>
</dbReference>
<organism evidence="4 5">
    <name type="scientific">Subtercola boreus</name>
    <dbReference type="NCBI Taxonomy" id="120213"/>
    <lineage>
        <taxon>Bacteria</taxon>
        <taxon>Bacillati</taxon>
        <taxon>Actinomycetota</taxon>
        <taxon>Actinomycetes</taxon>
        <taxon>Micrococcales</taxon>
        <taxon>Microbacteriaceae</taxon>
        <taxon>Subtercola</taxon>
    </lineage>
</organism>
<dbReference type="Pfam" id="PF03118">
    <property type="entry name" value="RNA_pol_A_CTD"/>
    <property type="match status" value="1"/>
</dbReference>
<name>A0A3E0VZ15_9MICO</name>
<dbReference type="InterPro" id="IPR011260">
    <property type="entry name" value="RNAP_asu_C"/>
</dbReference>
<dbReference type="GO" id="GO:0003700">
    <property type="term" value="F:DNA-binding transcription factor activity"/>
    <property type="evidence" value="ECO:0007669"/>
    <property type="project" value="InterPro"/>
</dbReference>
<dbReference type="RefSeq" id="WP_116282096.1">
    <property type="nucleotide sequence ID" value="NZ_NBXA01000007.1"/>
</dbReference>
<feature type="domain" description="RNA polymerase alpha subunit C-terminal" evidence="2">
    <location>
        <begin position="90"/>
        <end position="134"/>
    </location>
</feature>
<accession>A0A3E0VZ15</accession>
<dbReference type="InterPro" id="IPR007630">
    <property type="entry name" value="RNA_pol_sigma70_r4"/>
</dbReference>
<protein>
    <recommendedName>
        <fullName evidence="6">RNA polymerase sigma-70 region 4 domain-containing protein</fullName>
    </recommendedName>
</protein>
<feature type="domain" description="RNA polymerase sigma-70 region 4" evidence="3">
    <location>
        <begin position="258"/>
        <end position="298"/>
    </location>
</feature>
<evidence type="ECO:0000313" key="5">
    <source>
        <dbReference type="Proteomes" id="UP000256709"/>
    </source>
</evidence>